<evidence type="ECO:0000313" key="12">
    <source>
        <dbReference type="EMBL" id="MFC2253449.1"/>
    </source>
</evidence>
<dbReference type="InterPro" id="IPR001544">
    <property type="entry name" value="Aminotrans_IV"/>
</dbReference>
<evidence type="ECO:0000256" key="3">
    <source>
        <dbReference type="ARBA" id="ARBA00004931"/>
    </source>
</evidence>
<comment type="pathway">
    <text evidence="3">Amino-acid biosynthesis; L-valine biosynthesis; L-valine from pyruvate: step 4/4.</text>
</comment>
<comment type="catalytic activity">
    <reaction evidence="11">
        <text>L-leucine + 2-oxoglutarate = 4-methyl-2-oxopentanoate + L-glutamate</text>
        <dbReference type="Rhea" id="RHEA:18321"/>
        <dbReference type="ChEBI" id="CHEBI:16810"/>
        <dbReference type="ChEBI" id="CHEBI:17865"/>
        <dbReference type="ChEBI" id="CHEBI:29985"/>
        <dbReference type="ChEBI" id="CHEBI:57427"/>
        <dbReference type="EC" id="2.6.1.42"/>
    </reaction>
</comment>
<comment type="pathway">
    <text evidence="4">Amino-acid biosynthesis; L-leucine biosynthesis; L-leucine from 3-methyl-2-oxobutanoate: step 4/4.</text>
</comment>
<evidence type="ECO:0000256" key="1">
    <source>
        <dbReference type="ARBA" id="ARBA00003109"/>
    </source>
</evidence>
<keyword evidence="8" id="KW-0028">Amino-acid biosynthesis</keyword>
<evidence type="ECO:0000256" key="2">
    <source>
        <dbReference type="ARBA" id="ARBA00004824"/>
    </source>
</evidence>
<evidence type="ECO:0000256" key="7">
    <source>
        <dbReference type="ARBA" id="ARBA00014472"/>
    </source>
</evidence>
<organism evidence="12 13">
    <name type="scientific">Labrys neptuniae</name>
    <dbReference type="NCBI Taxonomy" id="376174"/>
    <lineage>
        <taxon>Bacteria</taxon>
        <taxon>Pseudomonadati</taxon>
        <taxon>Pseudomonadota</taxon>
        <taxon>Alphaproteobacteria</taxon>
        <taxon>Hyphomicrobiales</taxon>
        <taxon>Xanthobacteraceae</taxon>
        <taxon>Labrys</taxon>
    </lineage>
</organism>
<protein>
    <recommendedName>
        <fullName evidence="7">Probable branched-chain-amino-acid aminotransferase</fullName>
        <ecNumber evidence="6">2.6.1.42</ecNumber>
    </recommendedName>
</protein>
<comment type="similarity">
    <text evidence="5">Belongs to the class-IV pyridoxal-phosphate-dependent aminotransferase family.</text>
</comment>
<keyword evidence="12" id="KW-0808">Transferase</keyword>
<evidence type="ECO:0000256" key="10">
    <source>
        <dbReference type="ARBA" id="ARBA00048798"/>
    </source>
</evidence>
<comment type="catalytic activity">
    <reaction evidence="10">
        <text>L-isoleucine + 2-oxoglutarate = (S)-3-methyl-2-oxopentanoate + L-glutamate</text>
        <dbReference type="Rhea" id="RHEA:24801"/>
        <dbReference type="ChEBI" id="CHEBI:16810"/>
        <dbReference type="ChEBI" id="CHEBI:29985"/>
        <dbReference type="ChEBI" id="CHEBI:35146"/>
        <dbReference type="ChEBI" id="CHEBI:58045"/>
        <dbReference type="EC" id="2.6.1.42"/>
    </reaction>
</comment>
<dbReference type="InterPro" id="IPR036038">
    <property type="entry name" value="Aminotransferase-like"/>
</dbReference>
<keyword evidence="8" id="KW-0100">Branched-chain amino acid biosynthesis</keyword>
<dbReference type="PANTHER" id="PTHR42743">
    <property type="entry name" value="AMINO-ACID AMINOTRANSFERASE"/>
    <property type="match status" value="1"/>
</dbReference>
<dbReference type="Proteomes" id="UP001595190">
    <property type="component" value="Unassembled WGS sequence"/>
</dbReference>
<keyword evidence="12" id="KW-0032">Aminotransferase</keyword>
<dbReference type="EC" id="2.6.1.42" evidence="6"/>
<dbReference type="Pfam" id="PF01063">
    <property type="entry name" value="Aminotran_4"/>
    <property type="match status" value="1"/>
</dbReference>
<comment type="pathway">
    <text evidence="2">Amino-acid biosynthesis; L-isoleucine biosynthesis; L-isoleucine from 2-oxobutanoate: step 4/4.</text>
</comment>
<accession>A0ABV6ZMN8</accession>
<dbReference type="GO" id="GO:0008483">
    <property type="term" value="F:transaminase activity"/>
    <property type="evidence" value="ECO:0007669"/>
    <property type="project" value="UniProtKB-KW"/>
</dbReference>
<evidence type="ECO:0000256" key="5">
    <source>
        <dbReference type="ARBA" id="ARBA00009320"/>
    </source>
</evidence>
<evidence type="ECO:0000256" key="8">
    <source>
        <dbReference type="ARBA" id="ARBA00023304"/>
    </source>
</evidence>
<evidence type="ECO:0000256" key="9">
    <source>
        <dbReference type="ARBA" id="ARBA00048212"/>
    </source>
</evidence>
<dbReference type="SUPFAM" id="SSF56752">
    <property type="entry name" value="D-aminoacid aminotransferase-like PLP-dependent enzymes"/>
    <property type="match status" value="1"/>
</dbReference>
<dbReference type="InterPro" id="IPR043132">
    <property type="entry name" value="BCAT-like_C"/>
</dbReference>
<evidence type="ECO:0000256" key="4">
    <source>
        <dbReference type="ARBA" id="ARBA00005072"/>
    </source>
</evidence>
<dbReference type="InterPro" id="IPR050571">
    <property type="entry name" value="Class-IV_PLP-Dep_Aminotrnsfr"/>
</dbReference>
<dbReference type="PANTHER" id="PTHR42743:SF11">
    <property type="entry name" value="AMINODEOXYCHORISMATE LYASE"/>
    <property type="match status" value="1"/>
</dbReference>
<comment type="function">
    <text evidence="1">Acts on leucine, isoleucine and valine.</text>
</comment>
<dbReference type="InterPro" id="IPR043131">
    <property type="entry name" value="BCAT-like_N"/>
</dbReference>
<dbReference type="EMBL" id="JBHGPK010000019">
    <property type="protein sequence ID" value="MFC2253449.1"/>
    <property type="molecule type" value="Genomic_DNA"/>
</dbReference>
<comment type="caution">
    <text evidence="12">The sequence shown here is derived from an EMBL/GenBank/DDBJ whole genome shotgun (WGS) entry which is preliminary data.</text>
</comment>
<evidence type="ECO:0000313" key="13">
    <source>
        <dbReference type="Proteomes" id="UP001595190"/>
    </source>
</evidence>
<sequence length="306" mass="33534">MNYPAGTAYIDGAFVPMSEAKISVLDWGFLHSDATYDVVHVWKGRFFRLDTHVERFLRSADRLRLTLPVSPGKLVQILGECVARSGFEDAYVEMVLTRGLSPTFSRDPREAHNQLICFAIPFGWILRPEQREAGLSIVLSDIRRIPPDSVDPTVKNYHWLDFVMGLYDAYDRGAQSAVLTDVDGNLAEGPGFNIFTVRQGRIATPDRGVLRGVTRQSAIELAAEFGFPLEERVVAAAEALAADEVFITSTAGGIMPVTRINAAAVSEGRMGPVTRALLEAYWARHEDPAWSTAVADVALADPGAGR</sequence>
<proteinExistence type="inferred from homology"/>
<reference evidence="12 13" key="1">
    <citation type="submission" date="2024-09" db="EMBL/GenBank/DDBJ databases">
        <title>Description of Labrys sedimenti sp. nov., isolated from a diclofenac-degrading enrichment culture, and genome-based reclassification of Labrys portucalensis as a later heterotypic synonym of Labrys neptuniae.</title>
        <authorList>
            <person name="Tancsics A."/>
            <person name="Csepanyi A."/>
        </authorList>
    </citation>
    <scope>NUCLEOTIDE SEQUENCE [LARGE SCALE GENOMIC DNA]</scope>
    <source>
        <strain evidence="12 13">LMG 23412</strain>
    </source>
</reference>
<evidence type="ECO:0000256" key="11">
    <source>
        <dbReference type="ARBA" id="ARBA00049229"/>
    </source>
</evidence>
<dbReference type="Gene3D" id="3.20.10.10">
    <property type="entry name" value="D-amino Acid Aminotransferase, subunit A, domain 2"/>
    <property type="match status" value="1"/>
</dbReference>
<dbReference type="Gene3D" id="3.30.470.10">
    <property type="match status" value="1"/>
</dbReference>
<comment type="catalytic activity">
    <reaction evidence="9">
        <text>L-valine + 2-oxoglutarate = 3-methyl-2-oxobutanoate + L-glutamate</text>
        <dbReference type="Rhea" id="RHEA:24813"/>
        <dbReference type="ChEBI" id="CHEBI:11851"/>
        <dbReference type="ChEBI" id="CHEBI:16810"/>
        <dbReference type="ChEBI" id="CHEBI:29985"/>
        <dbReference type="ChEBI" id="CHEBI:57762"/>
        <dbReference type="EC" id="2.6.1.42"/>
    </reaction>
</comment>
<dbReference type="RefSeq" id="WP_394314255.1">
    <property type="nucleotide sequence ID" value="NZ_JBHGPK010000019.1"/>
</dbReference>
<gene>
    <name evidence="12" type="ORF">ACETRX_27665</name>
</gene>
<name>A0ABV6ZMN8_9HYPH</name>
<evidence type="ECO:0000256" key="6">
    <source>
        <dbReference type="ARBA" id="ARBA00013053"/>
    </source>
</evidence>